<sequence>MASMAIFFYLGTALSGKKLTIVDRESLLGT</sequence>
<protein>
    <submittedName>
        <fullName evidence="1">Uncharacterized protein</fullName>
    </submittedName>
</protein>
<dbReference type="EMBL" id="BK015962">
    <property type="protein sequence ID" value="DAF87345.1"/>
    <property type="molecule type" value="Genomic_DNA"/>
</dbReference>
<accession>A0A8S5TYR2</accession>
<reference evidence="1" key="1">
    <citation type="journal article" date="2021" name="Proc. Natl. Acad. Sci. U.S.A.">
        <title>A Catalog of Tens of Thousands of Viruses from Human Metagenomes Reveals Hidden Associations with Chronic Diseases.</title>
        <authorList>
            <person name="Tisza M.J."/>
            <person name="Buck C.B."/>
        </authorList>
    </citation>
    <scope>NUCLEOTIDE SEQUENCE</scope>
    <source>
        <strain evidence="1">CtnPP24</strain>
    </source>
</reference>
<evidence type="ECO:0000313" key="1">
    <source>
        <dbReference type="EMBL" id="DAF87345.1"/>
    </source>
</evidence>
<organism evidence="1">
    <name type="scientific">Siphoviridae sp. ctnPP24</name>
    <dbReference type="NCBI Taxonomy" id="2825662"/>
    <lineage>
        <taxon>Viruses</taxon>
        <taxon>Duplodnaviria</taxon>
        <taxon>Heunggongvirae</taxon>
        <taxon>Uroviricota</taxon>
        <taxon>Caudoviricetes</taxon>
    </lineage>
</organism>
<name>A0A8S5TYR2_9CAUD</name>
<proteinExistence type="predicted"/>